<feature type="transmembrane region" description="Helical" evidence="1">
    <location>
        <begin position="173"/>
        <end position="193"/>
    </location>
</feature>
<feature type="transmembrane region" description="Helical" evidence="1">
    <location>
        <begin position="133"/>
        <end position="153"/>
    </location>
</feature>
<keyword evidence="1" id="KW-0812">Transmembrane</keyword>
<organism evidence="2 3">
    <name type="scientific">Candidatus Nephthysia bennettiae</name>
    <dbReference type="NCBI Taxonomy" id="3127016"/>
    <lineage>
        <taxon>Bacteria</taxon>
        <taxon>Bacillati</taxon>
        <taxon>Candidatus Dormiibacterota</taxon>
        <taxon>Candidatus Dormibacteria</taxon>
        <taxon>Candidatus Dormibacterales</taxon>
        <taxon>Candidatus Dormibacteraceae</taxon>
        <taxon>Candidatus Nephthysia</taxon>
    </lineage>
</organism>
<dbReference type="Proteomes" id="UP000612893">
    <property type="component" value="Unassembled WGS sequence"/>
</dbReference>
<keyword evidence="3" id="KW-1185">Reference proteome</keyword>
<comment type="caution">
    <text evidence="2">The sequence shown here is derived from an EMBL/GenBank/DDBJ whole genome shotgun (WGS) entry which is preliminary data.</text>
</comment>
<dbReference type="InterPro" id="IPR049713">
    <property type="entry name" value="Pr6Pr-like"/>
</dbReference>
<protein>
    <submittedName>
        <fullName evidence="2">Pr6Pr family membrane protein</fullName>
    </submittedName>
</protein>
<keyword evidence="1" id="KW-1133">Transmembrane helix</keyword>
<evidence type="ECO:0000313" key="2">
    <source>
        <dbReference type="EMBL" id="MBJ7600032.1"/>
    </source>
</evidence>
<sequence>MVRRSVAPLYRGFFGVLTLAAITTQLVAASATPTFSPVNYFSYFTIDSNLVAAAVLLIGAAVRQRSRTLDLLRGAAVVYMVVVGVVFTLLLSGTDVDTAIPWVNTVVHELMPMVMVADWLLDPPAHRLSLRQSLLWLSFPFVWILYTLVRGAITGRYPYPFLNPTNGGYGSVAAYSAAIFVLLMVVCAVVVWIGNAPRPSGLLPSPGS</sequence>
<evidence type="ECO:0000256" key="1">
    <source>
        <dbReference type="SAM" id="Phobius"/>
    </source>
</evidence>
<feature type="transmembrane region" description="Helical" evidence="1">
    <location>
        <begin position="74"/>
        <end position="93"/>
    </location>
</feature>
<dbReference type="EMBL" id="JAEKNR010000181">
    <property type="protein sequence ID" value="MBJ7600032.1"/>
    <property type="molecule type" value="Genomic_DNA"/>
</dbReference>
<reference evidence="2" key="1">
    <citation type="submission" date="2020-10" db="EMBL/GenBank/DDBJ databases">
        <title>Ca. Dormibacterota MAGs.</title>
        <authorList>
            <person name="Montgomery K."/>
        </authorList>
    </citation>
    <scope>NUCLEOTIDE SEQUENCE [LARGE SCALE GENOMIC DNA]</scope>
    <source>
        <strain evidence="2">SC8812_S17_10</strain>
    </source>
</reference>
<dbReference type="AlphaFoldDB" id="A0A934KA66"/>
<keyword evidence="1" id="KW-0472">Membrane</keyword>
<name>A0A934KA66_9BACT</name>
<dbReference type="RefSeq" id="WP_338203709.1">
    <property type="nucleotide sequence ID" value="NZ_JAEKNR010000181.1"/>
</dbReference>
<gene>
    <name evidence="2" type="ORF">JF922_18385</name>
</gene>
<evidence type="ECO:0000313" key="3">
    <source>
        <dbReference type="Proteomes" id="UP000612893"/>
    </source>
</evidence>
<feature type="transmembrane region" description="Helical" evidence="1">
    <location>
        <begin position="41"/>
        <end position="62"/>
    </location>
</feature>
<feature type="transmembrane region" description="Helical" evidence="1">
    <location>
        <begin position="99"/>
        <end position="121"/>
    </location>
</feature>
<dbReference type="NCBIfam" id="NF038065">
    <property type="entry name" value="Pr6Pr"/>
    <property type="match status" value="1"/>
</dbReference>
<proteinExistence type="predicted"/>
<accession>A0A934KA66</accession>